<dbReference type="InterPro" id="IPR014031">
    <property type="entry name" value="Ketoacyl_synth_C"/>
</dbReference>
<dbReference type="Pfam" id="PF16197">
    <property type="entry name" value="KAsynt_C_assoc"/>
    <property type="match status" value="1"/>
</dbReference>
<dbReference type="InterPro" id="IPR032821">
    <property type="entry name" value="PKS_assoc"/>
</dbReference>
<dbReference type="GeneID" id="127752307"/>
<dbReference type="InterPro" id="IPR020841">
    <property type="entry name" value="PKS_Beta-ketoAc_synthase_dom"/>
</dbReference>
<dbReference type="InterPro" id="IPR016039">
    <property type="entry name" value="Thiolase-like"/>
</dbReference>
<sequence>MYRRSGIDPRRVAYVEGDGVGLPLQDTFELDALDAVLGKHRSRADPLLVGCVKSNTGHTEVASGMVGIAKCVVAMEHGVIPATINHATDLPCRALAEGRMKLVTANTPFKFDRQTYLAVSSHSMTGMFGHTILSPHAKPKRAVNAAADLPRLVLVSARSEAAARLVAEKIKSYSYDPEYLRLVQDVFGPTIRGYEYRSFVICPPEARDAVKVG</sequence>
<feature type="non-terminal residue" evidence="3">
    <location>
        <position position="213"/>
    </location>
</feature>
<dbReference type="RefSeq" id="XP_052133196.1">
    <property type="nucleotide sequence ID" value="XM_052277236.1"/>
</dbReference>
<gene>
    <name evidence="3" type="primary">LOC127752307</name>
</gene>
<evidence type="ECO:0000259" key="1">
    <source>
        <dbReference type="PROSITE" id="PS52004"/>
    </source>
</evidence>
<proteinExistence type="predicted"/>
<dbReference type="PROSITE" id="PS52004">
    <property type="entry name" value="KS3_2"/>
    <property type="match status" value="1"/>
</dbReference>
<keyword evidence="2" id="KW-1185">Reference proteome</keyword>
<organism evidence="2 3">
    <name type="scientific">Frankliniella occidentalis</name>
    <name type="common">Western flower thrips</name>
    <name type="synonym">Euthrips occidentalis</name>
    <dbReference type="NCBI Taxonomy" id="133901"/>
    <lineage>
        <taxon>Eukaryota</taxon>
        <taxon>Metazoa</taxon>
        <taxon>Ecdysozoa</taxon>
        <taxon>Arthropoda</taxon>
        <taxon>Hexapoda</taxon>
        <taxon>Insecta</taxon>
        <taxon>Pterygota</taxon>
        <taxon>Neoptera</taxon>
        <taxon>Paraneoptera</taxon>
        <taxon>Thysanoptera</taxon>
        <taxon>Terebrantia</taxon>
        <taxon>Thripoidea</taxon>
        <taxon>Thripidae</taxon>
        <taxon>Frankliniella</taxon>
    </lineage>
</organism>
<evidence type="ECO:0000313" key="3">
    <source>
        <dbReference type="RefSeq" id="XP_052133196.1"/>
    </source>
</evidence>
<reference evidence="3" key="1">
    <citation type="submission" date="2025-08" db="UniProtKB">
        <authorList>
            <consortium name="RefSeq"/>
        </authorList>
    </citation>
    <scope>IDENTIFICATION</scope>
    <source>
        <tissue evidence="3">Whole organism</tissue>
    </source>
</reference>
<protein>
    <submittedName>
        <fullName evidence="3">5-methyl-1-naphthoate synthase-like</fullName>
    </submittedName>
</protein>
<dbReference type="KEGG" id="foc:127752307"/>
<feature type="domain" description="Ketosynthase family 3 (KS3)" evidence="1">
    <location>
        <begin position="1"/>
        <end position="135"/>
    </location>
</feature>
<dbReference type="Gene3D" id="3.30.70.3290">
    <property type="match status" value="1"/>
</dbReference>
<dbReference type="GO" id="GO:0006633">
    <property type="term" value="P:fatty acid biosynthetic process"/>
    <property type="evidence" value="ECO:0007669"/>
    <property type="project" value="TreeGrafter"/>
</dbReference>
<dbReference type="InterPro" id="IPR050091">
    <property type="entry name" value="PKS_NRPS_Biosynth_Enz"/>
</dbReference>
<dbReference type="PANTHER" id="PTHR43775">
    <property type="entry name" value="FATTY ACID SYNTHASE"/>
    <property type="match status" value="1"/>
</dbReference>
<dbReference type="SUPFAM" id="SSF53901">
    <property type="entry name" value="Thiolase-like"/>
    <property type="match status" value="1"/>
</dbReference>
<dbReference type="Gene3D" id="3.40.47.10">
    <property type="match status" value="1"/>
</dbReference>
<dbReference type="Pfam" id="PF02801">
    <property type="entry name" value="Ketoacyl-synt_C"/>
    <property type="match status" value="1"/>
</dbReference>
<dbReference type="PANTHER" id="PTHR43775:SF23">
    <property type="entry name" value="FATTY ACID SYNTHASE 3"/>
    <property type="match status" value="1"/>
</dbReference>
<name>A0A9C6XWH4_FRAOC</name>
<dbReference type="AlphaFoldDB" id="A0A9C6XWH4"/>
<accession>A0A9C6XWH4</accession>
<dbReference type="GO" id="GO:0004312">
    <property type="term" value="F:fatty acid synthase activity"/>
    <property type="evidence" value="ECO:0007669"/>
    <property type="project" value="TreeGrafter"/>
</dbReference>
<evidence type="ECO:0000313" key="2">
    <source>
        <dbReference type="Proteomes" id="UP000504606"/>
    </source>
</evidence>
<dbReference type="Proteomes" id="UP000504606">
    <property type="component" value="Unplaced"/>
</dbReference>
<dbReference type="OrthoDB" id="329835at2759"/>